<dbReference type="PANTHER" id="PTHR10342:SF274">
    <property type="entry name" value="ARYLSULFATASE B"/>
    <property type="match status" value="1"/>
</dbReference>
<keyword evidence="6" id="KW-0325">Glycoprotein</keyword>
<dbReference type="WBParaSite" id="ACRNAN_Path_681.g2550.t1">
    <property type="protein sequence ID" value="ACRNAN_Path_681.g2550.t1"/>
    <property type="gene ID" value="ACRNAN_Path_681.g2550"/>
</dbReference>
<dbReference type="InterPro" id="IPR017850">
    <property type="entry name" value="Alkaline_phosphatase_core_sf"/>
</dbReference>
<dbReference type="GO" id="GO:0046872">
    <property type="term" value="F:metal ion binding"/>
    <property type="evidence" value="ECO:0007669"/>
    <property type="project" value="UniProtKB-KW"/>
</dbReference>
<dbReference type="Pfam" id="PF00884">
    <property type="entry name" value="Sulfatase"/>
    <property type="match status" value="1"/>
</dbReference>
<dbReference type="InterPro" id="IPR000917">
    <property type="entry name" value="Sulfatase_N"/>
</dbReference>
<feature type="signal peptide" evidence="7">
    <location>
        <begin position="1"/>
        <end position="24"/>
    </location>
</feature>
<evidence type="ECO:0000256" key="1">
    <source>
        <dbReference type="ARBA" id="ARBA00001913"/>
    </source>
</evidence>
<reference evidence="10" key="1">
    <citation type="submission" date="2022-11" db="UniProtKB">
        <authorList>
            <consortium name="WormBaseParasite"/>
        </authorList>
    </citation>
    <scope>IDENTIFICATION</scope>
</reference>
<dbReference type="InterPro" id="IPR047115">
    <property type="entry name" value="ARSB"/>
</dbReference>
<evidence type="ECO:0000259" key="8">
    <source>
        <dbReference type="Pfam" id="PF00884"/>
    </source>
</evidence>
<evidence type="ECO:0000313" key="10">
    <source>
        <dbReference type="WBParaSite" id="ACRNAN_Path_681.g2550.t1"/>
    </source>
</evidence>
<evidence type="ECO:0000256" key="6">
    <source>
        <dbReference type="ARBA" id="ARBA00023180"/>
    </source>
</evidence>
<evidence type="ECO:0000256" key="2">
    <source>
        <dbReference type="ARBA" id="ARBA00008779"/>
    </source>
</evidence>
<dbReference type="PANTHER" id="PTHR10342">
    <property type="entry name" value="ARYLSULFATASE"/>
    <property type="match status" value="1"/>
</dbReference>
<accession>A0A914CBD4</accession>
<dbReference type="GO" id="GO:0008484">
    <property type="term" value="F:sulfuric ester hydrolase activity"/>
    <property type="evidence" value="ECO:0007669"/>
    <property type="project" value="InterPro"/>
</dbReference>
<keyword evidence="9" id="KW-1185">Reference proteome</keyword>
<proteinExistence type="inferred from homology"/>
<dbReference type="Proteomes" id="UP000887540">
    <property type="component" value="Unplaced"/>
</dbReference>
<protein>
    <submittedName>
        <fullName evidence="10">Sulfatase N-terminal domain-containing protein</fullName>
    </submittedName>
</protein>
<feature type="domain" description="Sulfatase N-terminal" evidence="8">
    <location>
        <begin position="28"/>
        <end position="328"/>
    </location>
</feature>
<keyword evidence="7" id="KW-0732">Signal</keyword>
<dbReference type="AlphaFoldDB" id="A0A914CBD4"/>
<sequence>MSAQVHIGVTLLLLISCFLSSTQCQHRPNILLILVDDLGYNDLDWRDTRLFTPNIRRLAFSENTVQLANSYVNHLCTPTRASLMSGYYPHRTGTEDGVFLQMEMSGVPTDLPFLPQSLKPLGYNTYLIGKWHLGYCKRDFLPTARGFDSFYGYYGPQEGYFNHSASVYNRAIGKHVDGLDLFYEKNGISIPDFTKNGVYSTNLFLQETMRVLDSHPRTNPFFLFLSFQSVHAPLQVPSHYRIHCPFLGHDKKRHIYCAMLAALDEATGQLIAYLKQKQLYENTIIIFTSDNGGDPELGASNFPYRGGKSTIWEGGTKTTTFIHAPSYIQRFAWRNE</sequence>
<organism evidence="9 10">
    <name type="scientific">Acrobeloides nanus</name>
    <dbReference type="NCBI Taxonomy" id="290746"/>
    <lineage>
        <taxon>Eukaryota</taxon>
        <taxon>Metazoa</taxon>
        <taxon>Ecdysozoa</taxon>
        <taxon>Nematoda</taxon>
        <taxon>Chromadorea</taxon>
        <taxon>Rhabditida</taxon>
        <taxon>Tylenchina</taxon>
        <taxon>Cephalobomorpha</taxon>
        <taxon>Cephaloboidea</taxon>
        <taxon>Cephalobidae</taxon>
        <taxon>Acrobeloides</taxon>
    </lineage>
</organism>
<evidence type="ECO:0000313" key="9">
    <source>
        <dbReference type="Proteomes" id="UP000887540"/>
    </source>
</evidence>
<dbReference type="Gene3D" id="3.40.720.10">
    <property type="entry name" value="Alkaline Phosphatase, subunit A"/>
    <property type="match status" value="1"/>
</dbReference>
<dbReference type="InterPro" id="IPR024607">
    <property type="entry name" value="Sulfatase_CS"/>
</dbReference>
<evidence type="ECO:0000256" key="5">
    <source>
        <dbReference type="ARBA" id="ARBA00022837"/>
    </source>
</evidence>
<comment type="cofactor">
    <cofactor evidence="1">
        <name>Ca(2+)</name>
        <dbReference type="ChEBI" id="CHEBI:29108"/>
    </cofactor>
</comment>
<dbReference type="SUPFAM" id="SSF53649">
    <property type="entry name" value="Alkaline phosphatase-like"/>
    <property type="match status" value="1"/>
</dbReference>
<dbReference type="CDD" id="cd16029">
    <property type="entry name" value="4-S"/>
    <property type="match status" value="1"/>
</dbReference>
<feature type="chain" id="PRO_5037069401" evidence="7">
    <location>
        <begin position="25"/>
        <end position="336"/>
    </location>
</feature>
<evidence type="ECO:0000256" key="7">
    <source>
        <dbReference type="SAM" id="SignalP"/>
    </source>
</evidence>
<dbReference type="PROSITE" id="PS00149">
    <property type="entry name" value="SULFATASE_2"/>
    <property type="match status" value="1"/>
</dbReference>
<name>A0A914CBD4_9BILA</name>
<keyword evidence="5" id="KW-0106">Calcium</keyword>
<evidence type="ECO:0000256" key="4">
    <source>
        <dbReference type="ARBA" id="ARBA00022801"/>
    </source>
</evidence>
<keyword evidence="4" id="KW-0378">Hydrolase</keyword>
<evidence type="ECO:0000256" key="3">
    <source>
        <dbReference type="ARBA" id="ARBA00022723"/>
    </source>
</evidence>
<keyword evidence="3" id="KW-0479">Metal-binding</keyword>
<comment type="similarity">
    <text evidence="2">Belongs to the sulfatase family.</text>
</comment>